<reference evidence="6" key="1">
    <citation type="journal article" date="2023" name="G3 (Bethesda)">
        <title>Whole genome assemblies of Zophobas morio and Tenebrio molitor.</title>
        <authorList>
            <person name="Kaur S."/>
            <person name="Stinson S.A."/>
            <person name="diCenzo G.C."/>
        </authorList>
    </citation>
    <scope>NUCLEOTIDE SEQUENCE</scope>
    <source>
        <strain evidence="6">QUZm001</strain>
    </source>
</reference>
<feature type="DNA-binding region" description="Fork-head" evidence="3">
    <location>
        <begin position="312"/>
        <end position="408"/>
    </location>
</feature>
<sequence length="585" mass="64972">MKSVSDQSENLEGFVQPSNFVPFSTSNYSSLVTSQIVPAYQFNLPYDNFVQRSAQQTSANNFIKDGNQIFETEQTSLVGDLVLSQYQQFSGSNLPHTQFSSLNVTSTQEAKPLNQENLEIYLKRLYQLQQHNNLSQQLGREATPPPLSSSTGVSHLLSRGQSYCSSLPSTPISNAPLQEEGLNSSFLSQQPPQVLAQPPSLYSYMRQVVAPTLVQHTPYGASFSSPNSPTQNAPSMFPANCTVADRSNPMVYAPPLISDRNEELRKTAINNQLQTCKSSPSKTRVEMLNNVNKTMAPREKGVASSHTEEAHRPSLSYASLIAQSIFASKEKKLTLHEIYEFISNAYPYFELRKSSSWQNSVRHNLSVNRCFQKDMEVFPNGKKIVRWKINPDFANSFTSDGTYLSPRKKFNTTGKLMKRVRNSNRLKMAKTVNVEKVFASSSPVVQQISSCASSPLASPFHSPLMSPLNSSLENDALMGTELFNNFKPSSSFLNNPSGGELLNGNDQSQNPLLTLGSLRVDSNLASVDITLPEVLNGVKDSKLSPYQAERENYNSNGSGVEKDDNNAFTGDWLSSLEDDRWWNTQ</sequence>
<feature type="domain" description="Fork-head" evidence="5">
    <location>
        <begin position="312"/>
        <end position="408"/>
    </location>
</feature>
<dbReference type="Gene3D" id="1.10.10.10">
    <property type="entry name" value="Winged helix-like DNA-binding domain superfamily/Winged helix DNA-binding domain"/>
    <property type="match status" value="1"/>
</dbReference>
<dbReference type="PROSITE" id="PS00658">
    <property type="entry name" value="FORK_HEAD_2"/>
    <property type="match status" value="1"/>
</dbReference>
<dbReference type="GO" id="GO:0009653">
    <property type="term" value="P:anatomical structure morphogenesis"/>
    <property type="evidence" value="ECO:0007669"/>
    <property type="project" value="TreeGrafter"/>
</dbReference>
<dbReference type="Proteomes" id="UP001168821">
    <property type="component" value="Unassembled WGS sequence"/>
</dbReference>
<name>A0AA38HJM5_9CUCU</name>
<keyword evidence="2 3" id="KW-0539">Nucleus</keyword>
<evidence type="ECO:0000259" key="5">
    <source>
        <dbReference type="PROSITE" id="PS50039"/>
    </source>
</evidence>
<dbReference type="SMART" id="SM00339">
    <property type="entry name" value="FH"/>
    <property type="match status" value="1"/>
</dbReference>
<keyword evidence="7" id="KW-1185">Reference proteome</keyword>
<evidence type="ECO:0000313" key="6">
    <source>
        <dbReference type="EMBL" id="KAJ3622580.1"/>
    </source>
</evidence>
<dbReference type="Pfam" id="PF00250">
    <property type="entry name" value="Forkhead"/>
    <property type="match status" value="1"/>
</dbReference>
<keyword evidence="1 3" id="KW-0238">DNA-binding</keyword>
<evidence type="ECO:0000256" key="4">
    <source>
        <dbReference type="SAM" id="MobiDB-lite"/>
    </source>
</evidence>
<evidence type="ECO:0000256" key="3">
    <source>
        <dbReference type="PROSITE-ProRule" id="PRU00089"/>
    </source>
</evidence>
<dbReference type="GO" id="GO:0005634">
    <property type="term" value="C:nucleus"/>
    <property type="evidence" value="ECO:0007669"/>
    <property type="project" value="UniProtKB-SubCell"/>
</dbReference>
<dbReference type="PANTHER" id="PTHR11829">
    <property type="entry name" value="FORKHEAD BOX PROTEIN"/>
    <property type="match status" value="1"/>
</dbReference>
<dbReference type="PANTHER" id="PTHR11829:SF343">
    <property type="entry name" value="FORK-HEAD DOMAIN-CONTAINING PROTEIN"/>
    <property type="match status" value="1"/>
</dbReference>
<proteinExistence type="predicted"/>
<feature type="region of interest" description="Disordered" evidence="4">
    <location>
        <begin position="550"/>
        <end position="571"/>
    </location>
</feature>
<dbReference type="PRINTS" id="PR00053">
    <property type="entry name" value="FORKHEAD"/>
</dbReference>
<dbReference type="GO" id="GO:0030154">
    <property type="term" value="P:cell differentiation"/>
    <property type="evidence" value="ECO:0007669"/>
    <property type="project" value="TreeGrafter"/>
</dbReference>
<dbReference type="InterPro" id="IPR036390">
    <property type="entry name" value="WH_DNA-bd_sf"/>
</dbReference>
<dbReference type="GO" id="GO:0000978">
    <property type="term" value="F:RNA polymerase II cis-regulatory region sequence-specific DNA binding"/>
    <property type="evidence" value="ECO:0007669"/>
    <property type="project" value="TreeGrafter"/>
</dbReference>
<dbReference type="PROSITE" id="PS50039">
    <property type="entry name" value="FORK_HEAD_3"/>
    <property type="match status" value="1"/>
</dbReference>
<evidence type="ECO:0000256" key="2">
    <source>
        <dbReference type="ARBA" id="ARBA00023242"/>
    </source>
</evidence>
<dbReference type="InterPro" id="IPR030456">
    <property type="entry name" value="TF_fork_head_CS_2"/>
</dbReference>
<dbReference type="InterPro" id="IPR050211">
    <property type="entry name" value="FOX_domain-containing"/>
</dbReference>
<dbReference type="SUPFAM" id="SSF46785">
    <property type="entry name" value="Winged helix' DNA-binding domain"/>
    <property type="match status" value="1"/>
</dbReference>
<comment type="subcellular location">
    <subcellularLocation>
        <location evidence="3">Nucleus</location>
    </subcellularLocation>
</comment>
<protein>
    <recommendedName>
        <fullName evidence="5">Fork-head domain-containing protein</fullName>
    </recommendedName>
</protein>
<organism evidence="6 7">
    <name type="scientific">Zophobas morio</name>
    <dbReference type="NCBI Taxonomy" id="2755281"/>
    <lineage>
        <taxon>Eukaryota</taxon>
        <taxon>Metazoa</taxon>
        <taxon>Ecdysozoa</taxon>
        <taxon>Arthropoda</taxon>
        <taxon>Hexapoda</taxon>
        <taxon>Insecta</taxon>
        <taxon>Pterygota</taxon>
        <taxon>Neoptera</taxon>
        <taxon>Endopterygota</taxon>
        <taxon>Coleoptera</taxon>
        <taxon>Polyphaga</taxon>
        <taxon>Cucujiformia</taxon>
        <taxon>Tenebrionidae</taxon>
        <taxon>Zophobas</taxon>
    </lineage>
</organism>
<dbReference type="InterPro" id="IPR001766">
    <property type="entry name" value="Fork_head_dom"/>
</dbReference>
<dbReference type="GO" id="GO:0000981">
    <property type="term" value="F:DNA-binding transcription factor activity, RNA polymerase II-specific"/>
    <property type="evidence" value="ECO:0007669"/>
    <property type="project" value="TreeGrafter"/>
</dbReference>
<gene>
    <name evidence="6" type="ORF">Zmor_004490</name>
</gene>
<dbReference type="InterPro" id="IPR036388">
    <property type="entry name" value="WH-like_DNA-bd_sf"/>
</dbReference>
<comment type="caution">
    <text evidence="6">The sequence shown here is derived from an EMBL/GenBank/DDBJ whole genome shotgun (WGS) entry which is preliminary data.</text>
</comment>
<dbReference type="AlphaFoldDB" id="A0AA38HJM5"/>
<dbReference type="EMBL" id="JALNTZ010001894">
    <property type="protein sequence ID" value="KAJ3622580.1"/>
    <property type="molecule type" value="Genomic_DNA"/>
</dbReference>
<accession>A0AA38HJM5</accession>
<evidence type="ECO:0000313" key="7">
    <source>
        <dbReference type="Proteomes" id="UP001168821"/>
    </source>
</evidence>
<evidence type="ECO:0000256" key="1">
    <source>
        <dbReference type="ARBA" id="ARBA00023125"/>
    </source>
</evidence>